<dbReference type="AlphaFoldDB" id="A0A498JP21"/>
<organism evidence="2 3">
    <name type="scientific">Malus domestica</name>
    <name type="common">Apple</name>
    <name type="synonym">Pyrus malus</name>
    <dbReference type="NCBI Taxonomy" id="3750"/>
    <lineage>
        <taxon>Eukaryota</taxon>
        <taxon>Viridiplantae</taxon>
        <taxon>Streptophyta</taxon>
        <taxon>Embryophyta</taxon>
        <taxon>Tracheophyta</taxon>
        <taxon>Spermatophyta</taxon>
        <taxon>Magnoliopsida</taxon>
        <taxon>eudicotyledons</taxon>
        <taxon>Gunneridae</taxon>
        <taxon>Pentapetalae</taxon>
        <taxon>rosids</taxon>
        <taxon>fabids</taxon>
        <taxon>Rosales</taxon>
        <taxon>Rosaceae</taxon>
        <taxon>Amygdaloideae</taxon>
        <taxon>Maleae</taxon>
        <taxon>Malus</taxon>
    </lineage>
</organism>
<dbReference type="GO" id="GO:0007051">
    <property type="term" value="P:spindle organization"/>
    <property type="evidence" value="ECO:0007669"/>
    <property type="project" value="InterPro"/>
</dbReference>
<dbReference type="SUPFAM" id="SSF48371">
    <property type="entry name" value="ARM repeat"/>
    <property type="match status" value="1"/>
</dbReference>
<dbReference type="InterPro" id="IPR016024">
    <property type="entry name" value="ARM-type_fold"/>
</dbReference>
<dbReference type="Proteomes" id="UP000290289">
    <property type="component" value="Chromosome 7"/>
</dbReference>
<dbReference type="Gene3D" id="1.25.10.10">
    <property type="entry name" value="Leucine-rich Repeat Variant"/>
    <property type="match status" value="3"/>
</dbReference>
<accession>A0A498JP21</accession>
<dbReference type="InterPro" id="IPR011989">
    <property type="entry name" value="ARM-like"/>
</dbReference>
<dbReference type="EMBL" id="RDQH01000333">
    <property type="protein sequence ID" value="RXH95081.1"/>
    <property type="molecule type" value="Genomic_DNA"/>
</dbReference>
<feature type="domain" description="TOG" evidence="1">
    <location>
        <begin position="5"/>
        <end position="233"/>
    </location>
</feature>
<evidence type="ECO:0000313" key="2">
    <source>
        <dbReference type="EMBL" id="RXH95081.1"/>
    </source>
</evidence>
<dbReference type="SMART" id="SM01349">
    <property type="entry name" value="TOG"/>
    <property type="match status" value="1"/>
</dbReference>
<keyword evidence="3" id="KW-1185">Reference proteome</keyword>
<dbReference type="GO" id="GO:0061863">
    <property type="term" value="F:microtubule plus end polymerase"/>
    <property type="evidence" value="ECO:0007669"/>
    <property type="project" value="InterPro"/>
</dbReference>
<name>A0A498JP21_MALDO</name>
<dbReference type="PANTHER" id="PTHR12609">
    <property type="entry name" value="MICROTUBULE ASSOCIATED PROTEIN XMAP215"/>
    <property type="match status" value="1"/>
</dbReference>
<protein>
    <recommendedName>
        <fullName evidence="1">TOG domain-containing protein</fullName>
    </recommendedName>
</protein>
<comment type="caution">
    <text evidence="2">The sequence shown here is derived from an EMBL/GenBank/DDBJ whole genome shotgun (WGS) entry which is preliminary data.</text>
</comment>
<dbReference type="InterPro" id="IPR034085">
    <property type="entry name" value="TOG"/>
</dbReference>
<reference evidence="2 3" key="1">
    <citation type="submission" date="2018-10" db="EMBL/GenBank/DDBJ databases">
        <title>A high-quality apple genome assembly.</title>
        <authorList>
            <person name="Hu J."/>
        </authorList>
    </citation>
    <scope>NUCLEOTIDE SEQUENCE [LARGE SCALE GENOMIC DNA]</scope>
    <source>
        <strain evidence="3">cv. HFTH1</strain>
        <tissue evidence="2">Young leaf</tissue>
    </source>
</reference>
<dbReference type="GO" id="GO:0030951">
    <property type="term" value="P:establishment or maintenance of microtubule cytoskeleton polarity"/>
    <property type="evidence" value="ECO:0007669"/>
    <property type="project" value="InterPro"/>
</dbReference>
<dbReference type="InterPro" id="IPR045110">
    <property type="entry name" value="XMAP215"/>
</dbReference>
<dbReference type="GO" id="GO:0046785">
    <property type="term" value="P:microtubule polymerization"/>
    <property type="evidence" value="ECO:0007669"/>
    <property type="project" value="InterPro"/>
</dbReference>
<gene>
    <name evidence="2" type="ORF">DVH24_024765</name>
</gene>
<evidence type="ECO:0000313" key="3">
    <source>
        <dbReference type="Proteomes" id="UP000290289"/>
    </source>
</evidence>
<sequence length="542" mass="60145">MCLPFVLGGQLTWLIFPCFPCNILVECIIFDSVAAISSFKQQVEGLQDIDHSIEMLVGLLCAVPVWSEKKCSDIRIGAWFAFCLSSGISERVADIKTRTHAMKCLTAFSEAIGPGLIFERLYKIMKEHKNSKVLSEGVLWMVSAVEDFGVAHVKLKELIDFCKETGLQSSAAATRNSTIKLLGAIHKFGGPGCFCGSQEKCWDNGIYLICLLIVAIQFLDNLFIVWLPAELFAALRGRLYDSKLATKNLVAATLTVVGNVASAIGAPAEMLSKAPCITAAISDTKLGAEGWKDLFEWLTRQISGLSDFSDAAHLLKPASSALTDKSSDVRKAAETCVSEILRVSGHETVKRARQRVVKILRDIHGPTLALVERLKPHGSFHLWCFCLTIPTKGSNSMLSVQDIAVQSQALINVKDSVKNDMTKCFREDVHGRLLSTDFKKQVDGLEILHKALPTIKKEIIQALDILLRWFVLQFCLSFMSYLKNHVNIQKIIQIPKSYHRWIKFSVSLLHLKVNKNAESTAPYLKRCLPTVTSHSYTCCEHA</sequence>
<dbReference type="STRING" id="3750.A0A498JP21"/>
<dbReference type="GO" id="GO:0051010">
    <property type="term" value="F:microtubule plus-end binding"/>
    <property type="evidence" value="ECO:0007669"/>
    <property type="project" value="InterPro"/>
</dbReference>
<proteinExistence type="predicted"/>
<evidence type="ECO:0000259" key="1">
    <source>
        <dbReference type="SMART" id="SM01349"/>
    </source>
</evidence>